<organism evidence="5 6">
    <name type="scientific">Meleagris gallopavo</name>
    <name type="common">Wild turkey</name>
    <dbReference type="NCBI Taxonomy" id="9103"/>
    <lineage>
        <taxon>Eukaryota</taxon>
        <taxon>Metazoa</taxon>
        <taxon>Chordata</taxon>
        <taxon>Craniata</taxon>
        <taxon>Vertebrata</taxon>
        <taxon>Euteleostomi</taxon>
        <taxon>Archelosauria</taxon>
        <taxon>Archosauria</taxon>
        <taxon>Dinosauria</taxon>
        <taxon>Saurischia</taxon>
        <taxon>Theropoda</taxon>
        <taxon>Coelurosauria</taxon>
        <taxon>Aves</taxon>
        <taxon>Neognathae</taxon>
        <taxon>Galloanserae</taxon>
        <taxon>Galliformes</taxon>
        <taxon>Phasianidae</taxon>
        <taxon>Meleagridinae</taxon>
        <taxon>Meleagris</taxon>
    </lineage>
</organism>
<accession>A0A803YA60</accession>
<dbReference type="InterPro" id="IPR002641">
    <property type="entry name" value="PNPLA_dom"/>
</dbReference>
<dbReference type="Bgee" id="ENSMGAG00000002411">
    <property type="expression patterns" value="Expressed in thymus"/>
</dbReference>
<dbReference type="GO" id="GO:0016020">
    <property type="term" value="C:membrane"/>
    <property type="evidence" value="ECO:0007669"/>
    <property type="project" value="TreeGrafter"/>
</dbReference>
<comment type="caution">
    <text evidence="2">Lacks conserved residue(s) required for the propagation of feature annotation.</text>
</comment>
<dbReference type="GO" id="GO:0004806">
    <property type="term" value="F:triacylglycerol lipase activity"/>
    <property type="evidence" value="ECO:0007669"/>
    <property type="project" value="TreeGrafter"/>
</dbReference>
<dbReference type="AlphaFoldDB" id="A0A803YA60"/>
<dbReference type="OrthoDB" id="197155at2759"/>
<dbReference type="PANTHER" id="PTHR12406">
    <property type="entry name" value="CALCIUM-INDEPENDENT PHOSPHOLIPASE A2 IPLA2 -RELATED"/>
    <property type="match status" value="1"/>
</dbReference>
<dbReference type="InterPro" id="IPR016035">
    <property type="entry name" value="Acyl_Trfase/lysoPLipase"/>
</dbReference>
<keyword evidence="3" id="KW-0472">Membrane</keyword>
<sequence>MAAEELRAPGTPFSLSFSGSGFLALYQVGVVQSLLELAPELLKSACKVYGSSAGSLIAAAVVCGISLGKEMGENGLGGGNGFVEARKTLLGPLSPKCSLLANLRAVLQRRLPEDSYQVASGRLHISLTRVVDGQNVMVSEFSSNEELIQVKGSSLGRYVDGGFTGLQPVSSLEEAVITVSPFTGELDICPRDCPAIFYCFQIFNGSIQISVENLCRISYALFPPSTMILLSLARRALRVPGHCPFPLQEHLKTRPNVWPTFLYLTDAFGVNYFDGNFRFASMCGKNDFPQPNRMLNSLGKSIPQYLAPRFLPGRGLGALTVGFRVAEATEGYSRSSWTGGSVAFIGLFLMMGLYLLLCCPPGSRPGSVEEAADI</sequence>
<evidence type="ECO:0000313" key="5">
    <source>
        <dbReference type="Ensembl" id="ENSMGAP00000028657.1"/>
    </source>
</evidence>
<dbReference type="SUPFAM" id="SSF52151">
    <property type="entry name" value="FabD/lysophospholipase-like"/>
    <property type="match status" value="1"/>
</dbReference>
<evidence type="ECO:0000256" key="3">
    <source>
        <dbReference type="SAM" id="Phobius"/>
    </source>
</evidence>
<keyword evidence="1" id="KW-0443">Lipid metabolism</keyword>
<dbReference type="PROSITE" id="PS51635">
    <property type="entry name" value="PNPLA"/>
    <property type="match status" value="1"/>
</dbReference>
<reference evidence="5" key="3">
    <citation type="submission" date="2025-09" db="UniProtKB">
        <authorList>
            <consortium name="Ensembl"/>
        </authorList>
    </citation>
    <scope>IDENTIFICATION</scope>
</reference>
<dbReference type="GO" id="GO:0005811">
    <property type="term" value="C:lipid droplet"/>
    <property type="evidence" value="ECO:0007669"/>
    <property type="project" value="TreeGrafter"/>
</dbReference>
<proteinExistence type="predicted"/>
<gene>
    <name evidence="5" type="primary">PNPLA1</name>
</gene>
<dbReference type="PANTHER" id="PTHR12406:SF23">
    <property type="entry name" value="OMEGA-HYDROXYCERAMIDE TRANSACYLASE"/>
    <property type="match status" value="1"/>
</dbReference>
<reference evidence="5" key="2">
    <citation type="submission" date="2025-08" db="UniProtKB">
        <authorList>
            <consortium name="Ensembl"/>
        </authorList>
    </citation>
    <scope>IDENTIFICATION</scope>
</reference>
<dbReference type="Pfam" id="PF01734">
    <property type="entry name" value="Patatin"/>
    <property type="match status" value="1"/>
</dbReference>
<evidence type="ECO:0000313" key="6">
    <source>
        <dbReference type="Proteomes" id="UP000001645"/>
    </source>
</evidence>
<keyword evidence="3" id="KW-0812">Transmembrane</keyword>
<evidence type="ECO:0000259" key="4">
    <source>
        <dbReference type="PROSITE" id="PS51635"/>
    </source>
</evidence>
<protein>
    <submittedName>
        <fullName evidence="5">Patatin like phospholipase domain containing 1</fullName>
    </submittedName>
</protein>
<dbReference type="Ensembl" id="ENSMGAT00000030281.1">
    <property type="protein sequence ID" value="ENSMGAP00000028657.1"/>
    <property type="gene ID" value="ENSMGAG00000002411.3"/>
</dbReference>
<evidence type="ECO:0000256" key="2">
    <source>
        <dbReference type="PROSITE-ProRule" id="PRU01161"/>
    </source>
</evidence>
<dbReference type="Proteomes" id="UP000001645">
    <property type="component" value="Chromosome 28"/>
</dbReference>
<dbReference type="InterPro" id="IPR033562">
    <property type="entry name" value="PLPL"/>
</dbReference>
<keyword evidence="3" id="KW-1133">Transmembrane helix</keyword>
<reference evidence="5 6" key="1">
    <citation type="journal article" date="2010" name="PLoS Biol.">
        <title>Multi-platform next-generation sequencing of the domestic turkey (Meleagris gallopavo): genome assembly and analysis.</title>
        <authorList>
            <person name="Dalloul R.A."/>
            <person name="Long J.A."/>
            <person name="Zimin A.V."/>
            <person name="Aslam L."/>
            <person name="Beal K."/>
            <person name="Blomberg L.A."/>
            <person name="Bouffard P."/>
            <person name="Burt D.W."/>
            <person name="Crasta O."/>
            <person name="Crooijmans R.P."/>
            <person name="Cooper K."/>
            <person name="Coulombe R.A."/>
            <person name="De S."/>
            <person name="Delany M.E."/>
            <person name="Dodgson J.B."/>
            <person name="Dong J.J."/>
            <person name="Evans C."/>
            <person name="Frederickson K.M."/>
            <person name="Flicek P."/>
            <person name="Florea L."/>
            <person name="Folkerts O."/>
            <person name="Groenen M.A."/>
            <person name="Harkins T.T."/>
            <person name="Herrero J."/>
            <person name="Hoffmann S."/>
            <person name="Megens H.J."/>
            <person name="Jiang A."/>
            <person name="de Jong P."/>
            <person name="Kaiser P."/>
            <person name="Kim H."/>
            <person name="Kim K.W."/>
            <person name="Kim S."/>
            <person name="Langenberger D."/>
            <person name="Lee M.K."/>
            <person name="Lee T."/>
            <person name="Mane S."/>
            <person name="Marcais G."/>
            <person name="Marz M."/>
            <person name="McElroy A.P."/>
            <person name="Modise T."/>
            <person name="Nefedov M."/>
            <person name="Notredame C."/>
            <person name="Paton I.R."/>
            <person name="Payne W.S."/>
            <person name="Pertea G."/>
            <person name="Prickett D."/>
            <person name="Puiu D."/>
            <person name="Qioa D."/>
            <person name="Raineri E."/>
            <person name="Ruffier M."/>
            <person name="Salzberg S.L."/>
            <person name="Schatz M.C."/>
            <person name="Scheuring C."/>
            <person name="Schmidt C.J."/>
            <person name="Schroeder S."/>
            <person name="Searle S.M."/>
            <person name="Smith E.J."/>
            <person name="Smith J."/>
            <person name="Sonstegard T.S."/>
            <person name="Stadler P.F."/>
            <person name="Tafer H."/>
            <person name="Tu Z.J."/>
            <person name="Van Tassell C.P."/>
            <person name="Vilella A.J."/>
            <person name="Williams K.P."/>
            <person name="Yorke J.A."/>
            <person name="Zhang L."/>
            <person name="Zhang H.B."/>
            <person name="Zhang X."/>
            <person name="Zhang Y."/>
            <person name="Reed K.M."/>
        </authorList>
    </citation>
    <scope>NUCLEOTIDE SEQUENCE [LARGE SCALE GENOMIC DNA]</scope>
</reference>
<feature type="domain" description="PNPLA" evidence="4">
    <location>
        <begin position="15"/>
        <end position="183"/>
    </location>
</feature>
<dbReference type="GO" id="GO:0005737">
    <property type="term" value="C:cytoplasm"/>
    <property type="evidence" value="ECO:0007669"/>
    <property type="project" value="TreeGrafter"/>
</dbReference>
<dbReference type="GO" id="GO:0019433">
    <property type="term" value="P:triglyceride catabolic process"/>
    <property type="evidence" value="ECO:0007669"/>
    <property type="project" value="TreeGrafter"/>
</dbReference>
<dbReference type="GO" id="GO:0055088">
    <property type="term" value="P:lipid homeostasis"/>
    <property type="evidence" value="ECO:0007669"/>
    <property type="project" value="TreeGrafter"/>
</dbReference>
<name>A0A803YA60_MELGA</name>
<dbReference type="GeneTree" id="ENSGT00940000160828"/>
<feature type="short sequence motif" description="GXSXG" evidence="2">
    <location>
        <begin position="50"/>
        <end position="54"/>
    </location>
</feature>
<dbReference type="Gene3D" id="3.40.1090.10">
    <property type="entry name" value="Cytosolic phospholipase A2 catalytic domain"/>
    <property type="match status" value="1"/>
</dbReference>
<feature type="transmembrane region" description="Helical" evidence="3">
    <location>
        <begin position="337"/>
        <end position="357"/>
    </location>
</feature>
<keyword evidence="6" id="KW-1185">Reference proteome</keyword>
<evidence type="ECO:0000256" key="1">
    <source>
        <dbReference type="ARBA" id="ARBA00023098"/>
    </source>
</evidence>